<dbReference type="EMBL" id="GBXM01048991">
    <property type="protein sequence ID" value="JAH59586.1"/>
    <property type="molecule type" value="Transcribed_RNA"/>
</dbReference>
<accession>A0A0E9U1A2</accession>
<protein>
    <submittedName>
        <fullName evidence="1">Uncharacterized protein</fullName>
    </submittedName>
</protein>
<proteinExistence type="predicted"/>
<reference evidence="1" key="1">
    <citation type="submission" date="2014-11" db="EMBL/GenBank/DDBJ databases">
        <authorList>
            <person name="Amaro Gonzalez C."/>
        </authorList>
    </citation>
    <scope>NUCLEOTIDE SEQUENCE</scope>
</reference>
<organism evidence="1">
    <name type="scientific">Anguilla anguilla</name>
    <name type="common">European freshwater eel</name>
    <name type="synonym">Muraena anguilla</name>
    <dbReference type="NCBI Taxonomy" id="7936"/>
    <lineage>
        <taxon>Eukaryota</taxon>
        <taxon>Metazoa</taxon>
        <taxon>Chordata</taxon>
        <taxon>Craniata</taxon>
        <taxon>Vertebrata</taxon>
        <taxon>Euteleostomi</taxon>
        <taxon>Actinopterygii</taxon>
        <taxon>Neopterygii</taxon>
        <taxon>Teleostei</taxon>
        <taxon>Anguilliformes</taxon>
        <taxon>Anguillidae</taxon>
        <taxon>Anguilla</taxon>
    </lineage>
</organism>
<evidence type="ECO:0000313" key="1">
    <source>
        <dbReference type="EMBL" id="JAH59586.1"/>
    </source>
</evidence>
<reference evidence="1" key="2">
    <citation type="journal article" date="2015" name="Fish Shellfish Immunol.">
        <title>Early steps in the European eel (Anguilla anguilla)-Vibrio vulnificus interaction in the gills: Role of the RtxA13 toxin.</title>
        <authorList>
            <person name="Callol A."/>
            <person name="Pajuelo D."/>
            <person name="Ebbesson L."/>
            <person name="Teles M."/>
            <person name="MacKenzie S."/>
            <person name="Amaro C."/>
        </authorList>
    </citation>
    <scope>NUCLEOTIDE SEQUENCE</scope>
</reference>
<sequence length="11" mass="1142">MCVHVTHMGAG</sequence>
<name>A0A0E9U1A2_ANGAN</name>